<evidence type="ECO:0000313" key="2">
    <source>
        <dbReference type="EMBL" id="MXG91899.1"/>
    </source>
</evidence>
<dbReference type="RefSeq" id="WP_160879837.1">
    <property type="nucleotide sequence ID" value="NZ_WUEK01000016.1"/>
</dbReference>
<dbReference type="PANTHER" id="PTHR40274:SF3">
    <property type="entry name" value="VIRGINIAMYCIN B LYASE"/>
    <property type="match status" value="1"/>
</dbReference>
<dbReference type="EMBL" id="WUEK01000016">
    <property type="protein sequence ID" value="MXG91899.1"/>
    <property type="molecule type" value="Genomic_DNA"/>
</dbReference>
<keyword evidence="3" id="KW-1185">Reference proteome</keyword>
<dbReference type="PANTHER" id="PTHR40274">
    <property type="entry name" value="VIRGINIAMYCIN B LYASE"/>
    <property type="match status" value="1"/>
</dbReference>
<evidence type="ECO:0000313" key="3">
    <source>
        <dbReference type="Proteomes" id="UP000473325"/>
    </source>
</evidence>
<dbReference type="InterPro" id="IPR015943">
    <property type="entry name" value="WD40/YVTN_repeat-like_dom_sf"/>
</dbReference>
<dbReference type="Proteomes" id="UP000473325">
    <property type="component" value="Unassembled WGS sequence"/>
</dbReference>
<evidence type="ECO:0008006" key="4">
    <source>
        <dbReference type="Google" id="ProtNLM"/>
    </source>
</evidence>
<comment type="caution">
    <text evidence="2">The sequence shown here is derived from an EMBL/GenBank/DDBJ whole genome shotgun (WGS) entry which is preliminary data.</text>
</comment>
<protein>
    <recommendedName>
        <fullName evidence="4">Virginiamycin B lyase</fullName>
    </recommendedName>
</protein>
<dbReference type="Gene3D" id="2.130.10.10">
    <property type="entry name" value="YVTN repeat-like/Quinoprotein amine dehydrogenase"/>
    <property type="match status" value="2"/>
</dbReference>
<keyword evidence="1" id="KW-0732">Signal</keyword>
<dbReference type="AlphaFoldDB" id="A0A6L7F3S4"/>
<reference evidence="2 3" key="1">
    <citation type="submission" date="2019-12" db="EMBL/GenBank/DDBJ databases">
        <authorList>
            <person name="Kun Z."/>
        </authorList>
    </citation>
    <scope>NUCLEOTIDE SEQUENCE [LARGE SCALE GENOMIC DNA]</scope>
    <source>
        <strain evidence="2 3">YIM 123512</strain>
    </source>
</reference>
<organism evidence="2 3">
    <name type="scientific">Nocardioides flavescens</name>
    <dbReference type="NCBI Taxonomy" id="2691959"/>
    <lineage>
        <taxon>Bacteria</taxon>
        <taxon>Bacillati</taxon>
        <taxon>Actinomycetota</taxon>
        <taxon>Actinomycetes</taxon>
        <taxon>Propionibacteriales</taxon>
        <taxon>Nocardioidaceae</taxon>
        <taxon>Nocardioides</taxon>
    </lineage>
</organism>
<evidence type="ECO:0000256" key="1">
    <source>
        <dbReference type="SAM" id="SignalP"/>
    </source>
</evidence>
<dbReference type="Pfam" id="PF24684">
    <property type="entry name" value="Vgb_lyase"/>
    <property type="match status" value="1"/>
</dbReference>
<accession>A0A6L7F3S4</accession>
<dbReference type="InterPro" id="IPR051344">
    <property type="entry name" value="Vgb"/>
</dbReference>
<proteinExistence type="predicted"/>
<feature type="signal peptide" evidence="1">
    <location>
        <begin position="1"/>
        <end position="32"/>
    </location>
</feature>
<sequence>MRQRLVASVSSLLLTLGVLAVLGVAAAPSASAATQVIPIPTSASGAESIVASPDGTLWFVEREANKVGRVNADGSISEFALPAASPGISQTEDLDVAPDGSVWILYDSGEYARHLAPDGRVIRDLHIGATQGAPGGGYPYGKEVRVAGDGTAWITMNFNEQFVTLANDAGYRDVPNAPECNDALGRGTDGAFWCRTDSGLTRINASGGGTTYPVNDYAAYPFAIAPGPVGSIWFGRYQRGSFAFSPSEGSVGYLDAGSGAVTSYDTGDRTAINSLIQGPDGNMWFTSIGAAKGIGHIAPNGSGGALTAIGNYAPNSIAFGRDGAVYATDATNNVVIKTSIADLQVTNVDPGEGSVLYGAVPGTIKAGKAPIRVKGNKVALRVACPKDATRGCAGQARLVTTSKKKPKAVTGLKSYSVKAGKKGAVRLKLSKKGLKAVKRGKVTVLRLEIYAPGGSTPVAVKKVKVRR</sequence>
<gene>
    <name evidence="2" type="ORF">GRQ65_20350</name>
</gene>
<feature type="chain" id="PRO_5027062633" description="Virginiamycin B lyase" evidence="1">
    <location>
        <begin position="33"/>
        <end position="467"/>
    </location>
</feature>
<dbReference type="SUPFAM" id="SSF101898">
    <property type="entry name" value="NHL repeat"/>
    <property type="match status" value="1"/>
</dbReference>
<name>A0A6L7F3S4_9ACTN</name>